<dbReference type="InterPro" id="IPR004837">
    <property type="entry name" value="NaCa_Exmemb"/>
</dbReference>
<dbReference type="Gene3D" id="1.20.1420.30">
    <property type="entry name" value="NCX, central ion-binding region"/>
    <property type="match status" value="2"/>
</dbReference>
<accession>A0ABY8U3R7</accession>
<evidence type="ECO:0000256" key="1">
    <source>
        <dbReference type="ARBA" id="ARBA00004127"/>
    </source>
</evidence>
<evidence type="ECO:0000259" key="9">
    <source>
        <dbReference type="Pfam" id="PF01699"/>
    </source>
</evidence>
<reference evidence="10 11" key="1">
    <citation type="submission" date="2023-05" db="EMBL/GenBank/DDBJ databases">
        <title>A 100% complete, gapless, phased diploid assembly of the Scenedesmus obliquus UTEX 3031 genome.</title>
        <authorList>
            <person name="Biondi T.C."/>
            <person name="Hanschen E.R."/>
            <person name="Kwon T."/>
            <person name="Eng W."/>
            <person name="Kruse C.P.S."/>
            <person name="Koehler S.I."/>
            <person name="Kunde Y."/>
            <person name="Gleasner C.D."/>
            <person name="You Mak K.T."/>
            <person name="Polle J."/>
            <person name="Hovde B.T."/>
            <person name="Starkenburg S.R."/>
        </authorList>
    </citation>
    <scope>NUCLEOTIDE SEQUENCE [LARGE SCALE GENOMIC DNA]</scope>
    <source>
        <strain evidence="10 11">DOE0152z</strain>
    </source>
</reference>
<feature type="transmembrane region" description="Helical" evidence="8">
    <location>
        <begin position="136"/>
        <end position="158"/>
    </location>
</feature>
<dbReference type="Pfam" id="PF01699">
    <property type="entry name" value="Na_Ca_ex"/>
    <property type="match status" value="2"/>
</dbReference>
<feature type="transmembrane region" description="Helical" evidence="8">
    <location>
        <begin position="104"/>
        <end position="124"/>
    </location>
</feature>
<evidence type="ECO:0000256" key="6">
    <source>
        <dbReference type="ARBA" id="ARBA00023136"/>
    </source>
</evidence>
<feature type="transmembrane region" description="Helical" evidence="8">
    <location>
        <begin position="421"/>
        <end position="440"/>
    </location>
</feature>
<evidence type="ECO:0000313" key="11">
    <source>
        <dbReference type="Proteomes" id="UP001244341"/>
    </source>
</evidence>
<keyword evidence="11" id="KW-1185">Reference proteome</keyword>
<sequence>MLLPTWALATMYLLMLLYMFVGVALASDKFMASIEVICSATRIAKRKCPVTGQKIEVRVPVWNWVVANVSLMAVGSSAPEILLAVVESVLRLGKPAGELGPSTIVGSAAYNLMMICAVCTVALPTGVVKHVKHLRVFITTAVISMWAYIWMLVVYLWWTPSEITVAEALLTLLQFALLLVIGWAVDVKVWTRFMRGTVANADSDAIVAVEAPALAAASHAMESGMQHVRRSSSLTRDGNTLQPHQPIFNRISSINSTASSQKAGSIKEGAAQQPAGSDQQQDPQQQQELWSAWKQQFVDAIEYDSKAVGDGDDDEPGGVTGLLLHFLSIFWKLVSALAPPEWWGGGWPCFCGCLLLIIGEVVIIDEVATLLGCVVGLSPLVIGMSLVAMGTSLPDTFCSRTAAIKDDHADAAVGNITGSNAANVFLGLGLPWLISSAYYASKGERFCSDSGALAFSVLVFSCVAVVWLTVLVLRRLYAGGELGAKSAVAKWGLAALAFGLWGVYLVLTGLVSDGRVDDSWIAVRAGACVSSTS</sequence>
<evidence type="ECO:0000256" key="7">
    <source>
        <dbReference type="SAM" id="MobiDB-lite"/>
    </source>
</evidence>
<feature type="transmembrane region" description="Helical" evidence="8">
    <location>
        <begin position="452"/>
        <end position="473"/>
    </location>
</feature>
<name>A0ABY8U3R7_TETOB</name>
<gene>
    <name evidence="10" type="ORF">OEZ85_012614</name>
</gene>
<evidence type="ECO:0000256" key="2">
    <source>
        <dbReference type="ARBA" id="ARBA00022448"/>
    </source>
</evidence>
<dbReference type="PANTHER" id="PTHR11878">
    <property type="entry name" value="SODIUM/CALCIUM EXCHANGER"/>
    <property type="match status" value="1"/>
</dbReference>
<feature type="compositionally biased region" description="Low complexity" evidence="7">
    <location>
        <begin position="269"/>
        <end position="287"/>
    </location>
</feature>
<keyword evidence="3 8" id="KW-0812">Transmembrane</keyword>
<feature type="domain" description="Sodium/calcium exchanger membrane region" evidence="9">
    <location>
        <begin position="349"/>
        <end position="507"/>
    </location>
</feature>
<feature type="transmembrane region" description="Helical" evidence="8">
    <location>
        <begin position="6"/>
        <end position="26"/>
    </location>
</feature>
<feature type="region of interest" description="Disordered" evidence="7">
    <location>
        <begin position="262"/>
        <end position="288"/>
    </location>
</feature>
<keyword evidence="5" id="KW-0406">Ion transport</keyword>
<evidence type="ECO:0000256" key="3">
    <source>
        <dbReference type="ARBA" id="ARBA00022692"/>
    </source>
</evidence>
<evidence type="ECO:0000256" key="5">
    <source>
        <dbReference type="ARBA" id="ARBA00023065"/>
    </source>
</evidence>
<organism evidence="10 11">
    <name type="scientific">Tetradesmus obliquus</name>
    <name type="common">Green alga</name>
    <name type="synonym">Acutodesmus obliquus</name>
    <dbReference type="NCBI Taxonomy" id="3088"/>
    <lineage>
        <taxon>Eukaryota</taxon>
        <taxon>Viridiplantae</taxon>
        <taxon>Chlorophyta</taxon>
        <taxon>core chlorophytes</taxon>
        <taxon>Chlorophyceae</taxon>
        <taxon>CS clade</taxon>
        <taxon>Sphaeropleales</taxon>
        <taxon>Scenedesmaceae</taxon>
        <taxon>Tetradesmus</taxon>
    </lineage>
</organism>
<feature type="transmembrane region" description="Helical" evidence="8">
    <location>
        <begin position="164"/>
        <end position="185"/>
    </location>
</feature>
<feature type="transmembrane region" description="Helical" evidence="8">
    <location>
        <begin position="61"/>
        <end position="84"/>
    </location>
</feature>
<feature type="transmembrane region" description="Helical" evidence="8">
    <location>
        <begin position="370"/>
        <end position="390"/>
    </location>
</feature>
<dbReference type="EMBL" id="CP126214">
    <property type="protein sequence ID" value="WIA15860.1"/>
    <property type="molecule type" value="Genomic_DNA"/>
</dbReference>
<feature type="transmembrane region" description="Helical" evidence="8">
    <location>
        <begin position="345"/>
        <end position="363"/>
    </location>
</feature>
<keyword evidence="4 8" id="KW-1133">Transmembrane helix</keyword>
<dbReference type="Proteomes" id="UP001244341">
    <property type="component" value="Chromosome 7b"/>
</dbReference>
<keyword evidence="2" id="KW-0813">Transport</keyword>
<evidence type="ECO:0000256" key="8">
    <source>
        <dbReference type="SAM" id="Phobius"/>
    </source>
</evidence>
<protein>
    <recommendedName>
        <fullName evidence="9">Sodium/calcium exchanger membrane region domain-containing protein</fullName>
    </recommendedName>
</protein>
<proteinExistence type="predicted"/>
<dbReference type="InterPro" id="IPR051171">
    <property type="entry name" value="CaCA"/>
</dbReference>
<evidence type="ECO:0000256" key="4">
    <source>
        <dbReference type="ARBA" id="ARBA00022989"/>
    </source>
</evidence>
<feature type="domain" description="Sodium/calcium exchanger membrane region" evidence="9">
    <location>
        <begin position="12"/>
        <end position="181"/>
    </location>
</feature>
<keyword evidence="6 8" id="KW-0472">Membrane</keyword>
<evidence type="ECO:0000313" key="10">
    <source>
        <dbReference type="EMBL" id="WIA15860.1"/>
    </source>
</evidence>
<comment type="subcellular location">
    <subcellularLocation>
        <location evidence="1">Endomembrane system</location>
        <topology evidence="1">Multi-pass membrane protein</topology>
    </subcellularLocation>
</comment>
<dbReference type="PANTHER" id="PTHR11878:SF65">
    <property type="entry name" value="NA_CA-EXCHANGE PROTEIN, ISOFORM G"/>
    <property type="match status" value="1"/>
</dbReference>
<dbReference type="InterPro" id="IPR044880">
    <property type="entry name" value="NCX_ion-bd_dom_sf"/>
</dbReference>
<feature type="transmembrane region" description="Helical" evidence="8">
    <location>
        <begin position="493"/>
        <end position="511"/>
    </location>
</feature>